<evidence type="ECO:0000256" key="2">
    <source>
        <dbReference type="ARBA" id="ARBA00004667"/>
    </source>
</evidence>
<feature type="binding site" evidence="10">
    <location>
        <begin position="79"/>
        <end position="81"/>
    </location>
    <ligand>
        <name>L-histidine</name>
        <dbReference type="ChEBI" id="CHEBI:57595"/>
    </ligand>
</feature>
<dbReference type="EMBL" id="BMFK01000001">
    <property type="protein sequence ID" value="GGE56295.1"/>
    <property type="molecule type" value="Genomic_DNA"/>
</dbReference>
<dbReference type="InterPro" id="IPR045864">
    <property type="entry name" value="aa-tRNA-synth_II/BPL/LPL"/>
</dbReference>
<evidence type="ECO:0000313" key="13">
    <source>
        <dbReference type="EMBL" id="GGE56295.1"/>
    </source>
</evidence>
<feature type="region of interest" description="Disordered" evidence="11">
    <location>
        <begin position="403"/>
        <end position="422"/>
    </location>
</feature>
<comment type="subcellular location">
    <subcellularLocation>
        <location evidence="1 9">Cytoplasm</location>
    </subcellularLocation>
</comment>
<keyword evidence="6 9" id="KW-0028">Amino-acid biosynthesis</keyword>
<comment type="subunit">
    <text evidence="9">Heteromultimer composed of HisG and HisZ subunits.</text>
</comment>
<dbReference type="InterPro" id="IPR004517">
    <property type="entry name" value="HisZ"/>
</dbReference>
<comment type="miscellaneous">
    <text evidence="9">This function is generally fulfilled by the C-terminal part of HisG, which is missing in some bacteria such as this one.</text>
</comment>
<dbReference type="Gene3D" id="3.30.930.10">
    <property type="entry name" value="Bira Bifunctional Protein, Domain 2"/>
    <property type="match status" value="1"/>
</dbReference>
<evidence type="ECO:0000256" key="10">
    <source>
        <dbReference type="PIRSR" id="PIRSR001549-1"/>
    </source>
</evidence>
<dbReference type="HAMAP" id="MF_00125">
    <property type="entry name" value="HisZ"/>
    <property type="match status" value="1"/>
</dbReference>
<comment type="caution">
    <text evidence="13">The sequence shown here is derived from an EMBL/GenBank/DDBJ whole genome shotgun (WGS) entry which is preliminary data.</text>
</comment>
<evidence type="ECO:0000256" key="7">
    <source>
        <dbReference type="ARBA" id="ARBA00023102"/>
    </source>
</evidence>
<comment type="function">
    <text evidence="8 9">Required for the first step of histidine biosynthesis. May allow the feedback regulation of ATP phosphoribosyltransferase activity by histidine.</text>
</comment>
<dbReference type="InterPro" id="IPR004516">
    <property type="entry name" value="HisRS/HisZ"/>
</dbReference>
<dbReference type="AlphaFoldDB" id="A0A917AJQ5"/>
<protein>
    <recommendedName>
        <fullName evidence="4 9">ATP phosphoribosyltransferase regulatory subunit</fullName>
    </recommendedName>
</protein>
<dbReference type="Proteomes" id="UP000605259">
    <property type="component" value="Unassembled WGS sequence"/>
</dbReference>
<keyword evidence="14" id="KW-1185">Reference proteome</keyword>
<dbReference type="NCBIfam" id="TIGR00443">
    <property type="entry name" value="hisZ_biosyn_reg"/>
    <property type="match status" value="1"/>
</dbReference>
<name>A0A917AJQ5_9BACI</name>
<evidence type="ECO:0000256" key="1">
    <source>
        <dbReference type="ARBA" id="ARBA00004496"/>
    </source>
</evidence>
<dbReference type="GO" id="GO:0016757">
    <property type="term" value="F:glycosyltransferase activity"/>
    <property type="evidence" value="ECO:0007669"/>
    <property type="project" value="UniProtKB-KW"/>
</dbReference>
<evidence type="ECO:0000256" key="8">
    <source>
        <dbReference type="ARBA" id="ARBA00025246"/>
    </source>
</evidence>
<evidence type="ECO:0000256" key="3">
    <source>
        <dbReference type="ARBA" id="ARBA00005539"/>
    </source>
</evidence>
<feature type="binding site" evidence="10">
    <location>
        <position position="107"/>
    </location>
    <ligand>
        <name>L-histidine</name>
        <dbReference type="ChEBI" id="CHEBI:57595"/>
    </ligand>
</feature>
<reference evidence="13" key="2">
    <citation type="submission" date="2020-09" db="EMBL/GenBank/DDBJ databases">
        <authorList>
            <person name="Sun Q."/>
            <person name="Zhou Y."/>
        </authorList>
    </citation>
    <scope>NUCLEOTIDE SEQUENCE</scope>
    <source>
        <strain evidence="13">CGMCC 1.12698</strain>
    </source>
</reference>
<evidence type="ECO:0000313" key="14">
    <source>
        <dbReference type="Proteomes" id="UP000605259"/>
    </source>
</evidence>
<dbReference type="GO" id="GO:0000105">
    <property type="term" value="P:L-histidine biosynthetic process"/>
    <property type="evidence" value="ECO:0007669"/>
    <property type="project" value="UniProtKB-UniRule"/>
</dbReference>
<dbReference type="PIRSF" id="PIRSF001549">
    <property type="entry name" value="His-tRNA_synth"/>
    <property type="match status" value="1"/>
</dbReference>
<feature type="domain" description="Aminoacyl-transfer RNA synthetases class-II family profile" evidence="12">
    <location>
        <begin position="26"/>
        <end position="331"/>
    </location>
</feature>
<dbReference type="SUPFAM" id="SSF55681">
    <property type="entry name" value="Class II aaRS and biotin synthetases"/>
    <property type="match status" value="1"/>
</dbReference>
<reference evidence="13" key="1">
    <citation type="journal article" date="2014" name="Int. J. Syst. Evol. Microbiol.">
        <title>Complete genome sequence of Corynebacterium casei LMG S-19264T (=DSM 44701T), isolated from a smear-ripened cheese.</title>
        <authorList>
            <consortium name="US DOE Joint Genome Institute (JGI-PGF)"/>
            <person name="Walter F."/>
            <person name="Albersmeier A."/>
            <person name="Kalinowski J."/>
            <person name="Ruckert C."/>
        </authorList>
    </citation>
    <scope>NUCLEOTIDE SEQUENCE</scope>
    <source>
        <strain evidence="13">CGMCC 1.12698</strain>
    </source>
</reference>
<feature type="binding site" evidence="10">
    <location>
        <position position="125"/>
    </location>
    <ligand>
        <name>L-histidine</name>
        <dbReference type="ChEBI" id="CHEBI:57595"/>
    </ligand>
</feature>
<keyword evidence="13" id="KW-0328">Glycosyltransferase</keyword>
<dbReference type="PANTHER" id="PTHR43707:SF6">
    <property type="entry name" value="ATP PHOSPHORIBOSYLTRANSFERASE REGULATORY SUBUNIT"/>
    <property type="match status" value="1"/>
</dbReference>
<keyword evidence="7 9" id="KW-0368">Histidine biosynthesis</keyword>
<feature type="binding site" evidence="10">
    <location>
        <begin position="272"/>
        <end position="273"/>
    </location>
    <ligand>
        <name>L-histidine</name>
        <dbReference type="ChEBI" id="CHEBI:57595"/>
    </ligand>
</feature>
<comment type="pathway">
    <text evidence="2 9">Amino-acid biosynthesis; L-histidine biosynthesis; L-histidine from 5-phospho-alpha-D-ribose 1-diphosphate: step 1/9.</text>
</comment>
<evidence type="ECO:0000256" key="9">
    <source>
        <dbReference type="HAMAP-Rule" id="MF_00125"/>
    </source>
</evidence>
<dbReference type="GO" id="GO:0140096">
    <property type="term" value="F:catalytic activity, acting on a protein"/>
    <property type="evidence" value="ECO:0007669"/>
    <property type="project" value="UniProtKB-ARBA"/>
</dbReference>
<accession>A0A917AJQ5</accession>
<gene>
    <name evidence="9 13" type="primary">hisZ</name>
    <name evidence="13" type="ORF">GCM10007140_03220</name>
</gene>
<keyword evidence="13" id="KW-0808">Transferase</keyword>
<dbReference type="PROSITE" id="PS50862">
    <property type="entry name" value="AA_TRNA_LIGASE_II"/>
    <property type="match status" value="1"/>
</dbReference>
<evidence type="ECO:0000256" key="4">
    <source>
        <dbReference type="ARBA" id="ARBA00020397"/>
    </source>
</evidence>
<dbReference type="NCBIfam" id="NF008936">
    <property type="entry name" value="PRK12292.1-3"/>
    <property type="match status" value="1"/>
</dbReference>
<dbReference type="InterPro" id="IPR006195">
    <property type="entry name" value="aa-tRNA-synth_II"/>
</dbReference>
<dbReference type="GO" id="GO:0004821">
    <property type="term" value="F:histidine-tRNA ligase activity"/>
    <property type="evidence" value="ECO:0007669"/>
    <property type="project" value="TreeGrafter"/>
</dbReference>
<sequence length="422" mass="48409">MTKWKRAIPNGTHDILFEQCSLKVDIEQTLRGVFRSRGYKEIRTPTMEFYDVFSFNGIDEEKMFKFFDHRGRIVVLRPDMTIPIARVIGTTTTTLPLKVTYSGNVYRVNTSLKGKQNEVTQTGIEIIGVRSLRAEVECVISAIRALQAVGINDFKIEIGHAKLYKLLKTYVEMTEEEEKTLRTCIGNKSYSSLRQFFQNISSHAYMEEIELLKSLPRLFGSIDVINRAKEMTANVAIHEALEEIRIIYDIVEQLGYGEYVAVDLGMVQNIHYYTGVIFRGYAEQIGEEIVSGGRYDTLMEQFGSSQPAIGLALQVNQLVRMKYGSNEALRPSEEVLIHYQLSDMERAEIVAETYRTKGVVAELSPYELLDETKRYAREHRIHTIIHIEEDVHVYEWNSEWVQKEGDDSGTNTNSIDEREIVG</sequence>
<dbReference type="RefSeq" id="WP_188386703.1">
    <property type="nucleotide sequence ID" value="NZ_BMFK01000001.1"/>
</dbReference>
<evidence type="ECO:0000259" key="12">
    <source>
        <dbReference type="PROSITE" id="PS50862"/>
    </source>
</evidence>
<dbReference type="Pfam" id="PF13393">
    <property type="entry name" value="tRNA-synt_His"/>
    <property type="match status" value="1"/>
</dbReference>
<dbReference type="GO" id="GO:0005737">
    <property type="term" value="C:cytoplasm"/>
    <property type="evidence" value="ECO:0007669"/>
    <property type="project" value="UniProtKB-SubCell"/>
</dbReference>
<feature type="binding site" evidence="10">
    <location>
        <position position="121"/>
    </location>
    <ligand>
        <name>L-histidine</name>
        <dbReference type="ChEBI" id="CHEBI:57595"/>
    </ligand>
</feature>
<evidence type="ECO:0000256" key="6">
    <source>
        <dbReference type="ARBA" id="ARBA00022605"/>
    </source>
</evidence>
<evidence type="ECO:0000256" key="5">
    <source>
        <dbReference type="ARBA" id="ARBA00022490"/>
    </source>
</evidence>
<keyword evidence="5 9" id="KW-0963">Cytoplasm</keyword>
<dbReference type="CDD" id="cd00773">
    <property type="entry name" value="HisRS-like_core"/>
    <property type="match status" value="1"/>
</dbReference>
<dbReference type="PANTHER" id="PTHR43707">
    <property type="entry name" value="HISTIDYL-TRNA SYNTHETASE"/>
    <property type="match status" value="1"/>
</dbReference>
<organism evidence="13 14">
    <name type="scientific">Priestia taiwanensis</name>
    <dbReference type="NCBI Taxonomy" id="1347902"/>
    <lineage>
        <taxon>Bacteria</taxon>
        <taxon>Bacillati</taxon>
        <taxon>Bacillota</taxon>
        <taxon>Bacilli</taxon>
        <taxon>Bacillales</taxon>
        <taxon>Bacillaceae</taxon>
        <taxon>Priestia</taxon>
    </lineage>
</organism>
<dbReference type="InterPro" id="IPR041715">
    <property type="entry name" value="HisRS-like_core"/>
</dbReference>
<proteinExistence type="inferred from homology"/>
<comment type="similarity">
    <text evidence="3 9">Belongs to the class-II aminoacyl-tRNA synthetase family. HisZ subfamily.</text>
</comment>
<dbReference type="GO" id="GO:0006427">
    <property type="term" value="P:histidyl-tRNA aminoacylation"/>
    <property type="evidence" value="ECO:0007669"/>
    <property type="project" value="TreeGrafter"/>
</dbReference>
<evidence type="ECO:0000256" key="11">
    <source>
        <dbReference type="SAM" id="MobiDB-lite"/>
    </source>
</evidence>